<evidence type="ECO:0000256" key="1">
    <source>
        <dbReference type="SAM" id="MobiDB-lite"/>
    </source>
</evidence>
<comment type="caution">
    <text evidence="2">The sequence shown here is derived from an EMBL/GenBank/DDBJ whole genome shotgun (WGS) entry which is preliminary data.</text>
</comment>
<accession>A0A5A7Q5F8</accession>
<keyword evidence="2" id="KW-0378">Hydrolase</keyword>
<dbReference type="Proteomes" id="UP000325081">
    <property type="component" value="Unassembled WGS sequence"/>
</dbReference>
<keyword evidence="2" id="KW-0547">Nucleotide-binding</keyword>
<evidence type="ECO:0000313" key="3">
    <source>
        <dbReference type="Proteomes" id="UP000325081"/>
    </source>
</evidence>
<keyword evidence="3" id="KW-1185">Reference proteome</keyword>
<sequence>MPMTLRECISSRSLSMVIGVVTWTEFCSMVIAPQTQNPLQTSSHLLAHPLAHSSTPPLLLQHRHHARQLAHRHQVHKPRHVHHGNHHERPDAAKARTNVAARRVQTRGTAHVISGKERGGVGAGDGVDYGGGGEEGEEEGEDEVEEVEGEVGGLAEVVEELDFLVRRSAMWFWARKMMERGRIRVRVIWEKILRRLKMSLKLSLQMAVRPMDRISS</sequence>
<dbReference type="GO" id="GO:0004386">
    <property type="term" value="F:helicase activity"/>
    <property type="evidence" value="ECO:0007669"/>
    <property type="project" value="UniProtKB-KW"/>
</dbReference>
<proteinExistence type="predicted"/>
<reference evidence="3" key="1">
    <citation type="journal article" date="2019" name="Curr. Biol.">
        <title>Genome Sequence of Striga asiatica Provides Insight into the Evolution of Plant Parasitism.</title>
        <authorList>
            <person name="Yoshida S."/>
            <person name="Kim S."/>
            <person name="Wafula E.K."/>
            <person name="Tanskanen J."/>
            <person name="Kim Y.M."/>
            <person name="Honaas L."/>
            <person name="Yang Z."/>
            <person name="Spallek T."/>
            <person name="Conn C.E."/>
            <person name="Ichihashi Y."/>
            <person name="Cheong K."/>
            <person name="Cui S."/>
            <person name="Der J.P."/>
            <person name="Gundlach H."/>
            <person name="Jiao Y."/>
            <person name="Hori C."/>
            <person name="Ishida J.K."/>
            <person name="Kasahara H."/>
            <person name="Kiba T."/>
            <person name="Kim M.S."/>
            <person name="Koo N."/>
            <person name="Laohavisit A."/>
            <person name="Lee Y.H."/>
            <person name="Lumba S."/>
            <person name="McCourt P."/>
            <person name="Mortimer J.C."/>
            <person name="Mutuku J.M."/>
            <person name="Nomura T."/>
            <person name="Sasaki-Sekimoto Y."/>
            <person name="Seto Y."/>
            <person name="Wang Y."/>
            <person name="Wakatake T."/>
            <person name="Sakakibara H."/>
            <person name="Demura T."/>
            <person name="Yamaguchi S."/>
            <person name="Yoneyama K."/>
            <person name="Manabe R.I."/>
            <person name="Nelson D.C."/>
            <person name="Schulman A.H."/>
            <person name="Timko M.P."/>
            <person name="dePamphilis C.W."/>
            <person name="Choi D."/>
            <person name="Shirasu K."/>
        </authorList>
    </citation>
    <scope>NUCLEOTIDE SEQUENCE [LARGE SCALE GENOMIC DNA]</scope>
    <source>
        <strain evidence="3">cv. UVA1</strain>
    </source>
</reference>
<keyword evidence="2" id="KW-0347">Helicase</keyword>
<gene>
    <name evidence="2" type="ORF">STAS_16966</name>
</gene>
<organism evidence="2 3">
    <name type="scientific">Striga asiatica</name>
    <name type="common">Asiatic witchweed</name>
    <name type="synonym">Buchnera asiatica</name>
    <dbReference type="NCBI Taxonomy" id="4170"/>
    <lineage>
        <taxon>Eukaryota</taxon>
        <taxon>Viridiplantae</taxon>
        <taxon>Streptophyta</taxon>
        <taxon>Embryophyta</taxon>
        <taxon>Tracheophyta</taxon>
        <taxon>Spermatophyta</taxon>
        <taxon>Magnoliopsida</taxon>
        <taxon>eudicotyledons</taxon>
        <taxon>Gunneridae</taxon>
        <taxon>Pentapetalae</taxon>
        <taxon>asterids</taxon>
        <taxon>lamiids</taxon>
        <taxon>Lamiales</taxon>
        <taxon>Orobanchaceae</taxon>
        <taxon>Buchnereae</taxon>
        <taxon>Striga</taxon>
    </lineage>
</organism>
<protein>
    <submittedName>
        <fullName evidence="2">ATP-dependent RNA helicase drs-1</fullName>
    </submittedName>
</protein>
<name>A0A5A7Q5F8_STRAF</name>
<feature type="region of interest" description="Disordered" evidence="1">
    <location>
        <begin position="104"/>
        <end position="142"/>
    </location>
</feature>
<evidence type="ECO:0000313" key="2">
    <source>
        <dbReference type="EMBL" id="GER40294.1"/>
    </source>
</evidence>
<keyword evidence="2" id="KW-0067">ATP-binding</keyword>
<feature type="compositionally biased region" description="Gly residues" evidence="1">
    <location>
        <begin position="120"/>
        <end position="133"/>
    </location>
</feature>
<dbReference type="EMBL" id="BKCP01005849">
    <property type="protein sequence ID" value="GER40294.1"/>
    <property type="molecule type" value="Genomic_DNA"/>
</dbReference>
<dbReference type="AlphaFoldDB" id="A0A5A7Q5F8"/>